<comment type="similarity">
    <text evidence="2">Belongs to the FAM3 family.</text>
</comment>
<evidence type="ECO:0000256" key="3">
    <source>
        <dbReference type="ARBA" id="ARBA00022525"/>
    </source>
</evidence>
<keyword evidence="5 7" id="KW-0430">Lectin</keyword>
<organism evidence="9 10">
    <name type="scientific">Gopherus evgoodei</name>
    <name type="common">Goodes thornscrub tortoise</name>
    <dbReference type="NCBI Taxonomy" id="1825980"/>
    <lineage>
        <taxon>Eukaryota</taxon>
        <taxon>Metazoa</taxon>
        <taxon>Chordata</taxon>
        <taxon>Craniata</taxon>
        <taxon>Vertebrata</taxon>
        <taxon>Euteleostomi</taxon>
        <taxon>Archelosauria</taxon>
        <taxon>Testudinata</taxon>
        <taxon>Testudines</taxon>
        <taxon>Cryptodira</taxon>
        <taxon>Durocryptodira</taxon>
        <taxon>Testudinoidea</taxon>
        <taxon>Testudinidae</taxon>
        <taxon>Gopherus</taxon>
    </lineage>
</organism>
<dbReference type="InterPro" id="IPR039220">
    <property type="entry name" value="FAM3"/>
</dbReference>
<evidence type="ECO:0000256" key="4">
    <source>
        <dbReference type="ARBA" id="ARBA00022729"/>
    </source>
</evidence>
<evidence type="ECO:0000259" key="8">
    <source>
        <dbReference type="Pfam" id="PF15711"/>
    </source>
</evidence>
<keyword evidence="3" id="KW-0964">Secreted</keyword>
<keyword evidence="4" id="KW-0732">Signal</keyword>
<evidence type="ECO:0000256" key="2">
    <source>
        <dbReference type="ARBA" id="ARBA00010905"/>
    </source>
</evidence>
<comment type="subcellular location">
    <subcellularLocation>
        <location evidence="1">Secreted</location>
    </subcellularLocation>
</comment>
<dbReference type="Pfam" id="PF15711">
    <property type="entry name" value="ILEI"/>
    <property type="match status" value="1"/>
</dbReference>
<dbReference type="Ensembl" id="ENSGEVT00005002787.1">
    <property type="protein sequence ID" value="ENSGEVP00005002658.1"/>
    <property type="gene ID" value="ENSGEVG00005001977.1"/>
</dbReference>
<feature type="domain" description="ILEI/PANDER" evidence="8">
    <location>
        <begin position="85"/>
        <end position="172"/>
    </location>
</feature>
<sequence length="191" mass="21034">MPLTSFSRSWVVFPMTRKGEHLIGGCDPRALATSPHLPTLIPRAAPCPEQRLAFRLVSGAANVIGPKICLEDEMLMSSVKNNVGRGLNMALVNGEEGRGEHCCGALGRPEDVNELLKFIRMLHEGTLVFVASYDDPATKWVWETWRIFSELGSSVAKELGFRDSWVFMGVKGVQDKMVQLAHPGEGWKAAN</sequence>
<accession>A0A8C4VN54</accession>
<evidence type="ECO:0000313" key="10">
    <source>
        <dbReference type="Proteomes" id="UP000694390"/>
    </source>
</evidence>
<evidence type="ECO:0000256" key="1">
    <source>
        <dbReference type="ARBA" id="ARBA00004613"/>
    </source>
</evidence>
<proteinExistence type="inferred from homology"/>
<dbReference type="OrthoDB" id="440755at2759"/>
<reference evidence="9" key="2">
    <citation type="submission" date="2025-09" db="UniProtKB">
        <authorList>
            <consortium name="Ensembl"/>
        </authorList>
    </citation>
    <scope>IDENTIFICATION</scope>
</reference>
<dbReference type="GeneTree" id="ENSGT00950000183004"/>
<dbReference type="AlphaFoldDB" id="A0A8C4VN54"/>
<dbReference type="PROSITE" id="PS52031">
    <property type="entry name" value="GG_LECTIN"/>
    <property type="match status" value="1"/>
</dbReference>
<evidence type="ECO:0000256" key="5">
    <source>
        <dbReference type="ARBA" id="ARBA00022734"/>
    </source>
</evidence>
<dbReference type="PANTHER" id="PTHR14592">
    <property type="entry name" value="UNCHARACTERIZED FAM3"/>
    <property type="match status" value="1"/>
</dbReference>
<protein>
    <recommendedName>
        <fullName evidence="8">ILEI/PANDER domain-containing protein</fullName>
    </recommendedName>
</protein>
<evidence type="ECO:0000256" key="6">
    <source>
        <dbReference type="ARBA" id="ARBA00023157"/>
    </source>
</evidence>
<evidence type="ECO:0000256" key="7">
    <source>
        <dbReference type="PROSITE-ProRule" id="PRU01375"/>
    </source>
</evidence>
<dbReference type="InterPro" id="IPR039477">
    <property type="entry name" value="ILEI/PANDER_dom"/>
</dbReference>
<keyword evidence="10" id="KW-1185">Reference proteome</keyword>
<dbReference type="GO" id="GO:0030246">
    <property type="term" value="F:carbohydrate binding"/>
    <property type="evidence" value="ECO:0007669"/>
    <property type="project" value="UniProtKB-UniRule"/>
</dbReference>
<dbReference type="Proteomes" id="UP000694390">
    <property type="component" value="Unassembled WGS sequence"/>
</dbReference>
<dbReference type="GO" id="GO:0005576">
    <property type="term" value="C:extracellular region"/>
    <property type="evidence" value="ECO:0007669"/>
    <property type="project" value="UniProtKB-SubCell"/>
</dbReference>
<reference evidence="9" key="1">
    <citation type="submission" date="2025-08" db="UniProtKB">
        <authorList>
            <consortium name="Ensembl"/>
        </authorList>
    </citation>
    <scope>IDENTIFICATION</scope>
</reference>
<evidence type="ECO:0000313" key="9">
    <source>
        <dbReference type="Ensembl" id="ENSGEVP00005002658.1"/>
    </source>
</evidence>
<keyword evidence="6" id="KW-1015">Disulfide bond</keyword>
<name>A0A8C4VN54_9SAUR</name>